<dbReference type="AlphaFoldDB" id="A0A2R5GGX9"/>
<dbReference type="InParanoid" id="A0A2R5GGX9"/>
<dbReference type="Proteomes" id="UP000241890">
    <property type="component" value="Unassembled WGS sequence"/>
</dbReference>
<feature type="compositionally biased region" description="Acidic residues" evidence="1">
    <location>
        <begin position="1"/>
        <end position="17"/>
    </location>
</feature>
<feature type="region of interest" description="Disordered" evidence="1">
    <location>
        <begin position="634"/>
        <end position="676"/>
    </location>
</feature>
<keyword evidence="2" id="KW-0804">Transcription</keyword>
<feature type="region of interest" description="Disordered" evidence="1">
    <location>
        <begin position="1"/>
        <end position="153"/>
    </location>
</feature>
<dbReference type="PANTHER" id="PTHR12069">
    <property type="entry name" value="DNA-DIRECTED RNA POLYMERASES III 80 KDA POLYPEPTIDE RNA POLYMERASE III SUBUNIT 5"/>
    <property type="match status" value="1"/>
</dbReference>
<protein>
    <submittedName>
        <fullName evidence="2">DNA-directed RNA polymerase III subunit RPC5</fullName>
    </submittedName>
</protein>
<evidence type="ECO:0000313" key="3">
    <source>
        <dbReference type="Proteomes" id="UP000241890"/>
    </source>
</evidence>
<accession>A0A2R5GGX9</accession>
<comment type="caution">
    <text evidence="2">The sequence shown here is derived from an EMBL/GenBank/DDBJ whole genome shotgun (WGS) entry which is preliminary data.</text>
</comment>
<feature type="compositionally biased region" description="Basic and acidic residues" evidence="1">
    <location>
        <begin position="111"/>
        <end position="137"/>
    </location>
</feature>
<proteinExistence type="predicted"/>
<feature type="compositionally biased region" description="Low complexity" evidence="1">
    <location>
        <begin position="43"/>
        <end position="55"/>
    </location>
</feature>
<dbReference type="InterPro" id="IPR006886">
    <property type="entry name" value="RNA_pol_III_Rpc5"/>
</dbReference>
<evidence type="ECO:0000256" key="1">
    <source>
        <dbReference type="SAM" id="MobiDB-lite"/>
    </source>
</evidence>
<feature type="compositionally biased region" description="Acidic residues" evidence="1">
    <location>
        <begin position="138"/>
        <end position="152"/>
    </location>
</feature>
<keyword evidence="2" id="KW-0240">DNA-directed RNA polymerase</keyword>
<evidence type="ECO:0000313" key="2">
    <source>
        <dbReference type="EMBL" id="GBG29855.1"/>
    </source>
</evidence>
<dbReference type="EMBL" id="BEYU01000067">
    <property type="protein sequence ID" value="GBG29855.1"/>
    <property type="molecule type" value="Genomic_DNA"/>
</dbReference>
<keyword evidence="3" id="KW-1185">Reference proteome</keyword>
<organism evidence="2 3">
    <name type="scientific">Hondaea fermentalgiana</name>
    <dbReference type="NCBI Taxonomy" id="2315210"/>
    <lineage>
        <taxon>Eukaryota</taxon>
        <taxon>Sar</taxon>
        <taxon>Stramenopiles</taxon>
        <taxon>Bigyra</taxon>
        <taxon>Labyrinthulomycetes</taxon>
        <taxon>Thraustochytrida</taxon>
        <taxon>Thraustochytriidae</taxon>
        <taxon>Hondaea</taxon>
    </lineage>
</organism>
<feature type="compositionally biased region" description="Low complexity" evidence="1">
    <location>
        <begin position="659"/>
        <end position="668"/>
    </location>
</feature>
<gene>
    <name evidence="2" type="ORF">FCC1311_060752</name>
</gene>
<dbReference type="GO" id="GO:0042797">
    <property type="term" value="P:tRNA transcription by RNA polymerase III"/>
    <property type="evidence" value="ECO:0007669"/>
    <property type="project" value="TreeGrafter"/>
</dbReference>
<name>A0A2R5GGX9_9STRA</name>
<dbReference type="OrthoDB" id="340681at2759"/>
<feature type="region of interest" description="Disordered" evidence="1">
    <location>
        <begin position="427"/>
        <end position="447"/>
    </location>
</feature>
<sequence>MDESEDEGVNETYDSSDLDNGAGEGQETGFADDSSNEGDAPGSSAQAPKSQAQAQDENMDVDEGASGPATSASANSGKAEASASVGNGSGKGNGSTAMNSDSAKEAAPIETKVKNIESADEGKDEVKTEGTGEHSDTAVEEEDLDGEGEEDPVEHSFDLYLSREMEEQLYMLRYPLRSVTREPPRVSSARFKPRNQVLETTVDVLNAFHGDDPNGNPSFELPPHVEHMTDHEQREYMEKVRKQSFRSVRLNTHERCYAAAVVDKATNRVTLVPLQGIYDMMPIIQTGFESQDGPIDDEEIPGVATMRSSSTAVAMAQPVGLQREANYDPNRQRFAKVKQQLDEESWVDLDVHERDSAQASEAFAELRYKAPHDVSLEAWVDEMSDAEQANEQTAQKGPGRSKGAVAAREAFKLSSGDYLDVLAPKIRRDRESIPDPEATPSDKPQTIEDHLRAQLIKQGVMTTEMMEGSLTRAFGNLETKTLRSLPEKLSVVAHLVHGAWYLRSDIYNEHRFGISQSGDDLADHQRNWTRNVILAIFAEHPKGQVSRAAIAKEVKGVVASSMLESVAVYNGEKRLWQLLRIDEKYQGRNAALAARHRSELRGLHCDALQRLSGWSQERAFKAAFPGEKFTPGAIKEEDHHYHHQQQQHQDGEEPMPPRASSSSGASSSRPKVKFED</sequence>
<dbReference type="GO" id="GO:0005666">
    <property type="term" value="C:RNA polymerase III complex"/>
    <property type="evidence" value="ECO:0007669"/>
    <property type="project" value="TreeGrafter"/>
</dbReference>
<dbReference type="PANTHER" id="PTHR12069:SF0">
    <property type="entry name" value="DNA-DIRECTED RNA POLYMERASE III SUBUNIT RPC5"/>
    <property type="match status" value="1"/>
</dbReference>
<reference evidence="2 3" key="1">
    <citation type="submission" date="2017-12" db="EMBL/GenBank/DDBJ databases">
        <title>Sequencing, de novo assembly and annotation of complete genome of a new Thraustochytrid species, strain FCC1311.</title>
        <authorList>
            <person name="Sedici K."/>
            <person name="Godart F."/>
            <person name="Aiese Cigliano R."/>
            <person name="Sanseverino W."/>
            <person name="Barakat M."/>
            <person name="Ortet P."/>
            <person name="Marechal E."/>
            <person name="Cagnac O."/>
            <person name="Amato A."/>
        </authorList>
    </citation>
    <scope>NUCLEOTIDE SEQUENCE [LARGE SCALE GENOMIC DNA]</scope>
</reference>
<dbReference type="Pfam" id="PF04801">
    <property type="entry name" value="RPC5"/>
    <property type="match status" value="1"/>
</dbReference>